<dbReference type="OrthoDB" id="444325at2759"/>
<accession>A0A9N9KFP7</accession>
<feature type="non-terminal residue" evidence="1">
    <location>
        <position position="1"/>
    </location>
</feature>
<gene>
    <name evidence="1" type="ORF">RFULGI_LOCUS19796</name>
</gene>
<dbReference type="EMBL" id="CAJVPZ010102920">
    <property type="protein sequence ID" value="CAG8822903.1"/>
    <property type="molecule type" value="Genomic_DNA"/>
</dbReference>
<name>A0A9N9KFP7_9GLOM</name>
<proteinExistence type="predicted"/>
<reference evidence="1" key="1">
    <citation type="submission" date="2021-06" db="EMBL/GenBank/DDBJ databases">
        <authorList>
            <person name="Kallberg Y."/>
            <person name="Tangrot J."/>
            <person name="Rosling A."/>
        </authorList>
    </citation>
    <scope>NUCLEOTIDE SEQUENCE</scope>
    <source>
        <strain evidence="1">IN212</strain>
    </source>
</reference>
<sequence>GSMTTTHGVKIAFASGILDSTINNPPSDADILLTFEWPKDITRLSSQKFTNVSGSTYVTQLVEK</sequence>
<feature type="non-terminal residue" evidence="1">
    <location>
        <position position="64"/>
    </location>
</feature>
<dbReference type="Proteomes" id="UP000789396">
    <property type="component" value="Unassembled WGS sequence"/>
</dbReference>
<organism evidence="1 2">
    <name type="scientific">Racocetra fulgida</name>
    <dbReference type="NCBI Taxonomy" id="60492"/>
    <lineage>
        <taxon>Eukaryota</taxon>
        <taxon>Fungi</taxon>
        <taxon>Fungi incertae sedis</taxon>
        <taxon>Mucoromycota</taxon>
        <taxon>Glomeromycotina</taxon>
        <taxon>Glomeromycetes</taxon>
        <taxon>Diversisporales</taxon>
        <taxon>Gigasporaceae</taxon>
        <taxon>Racocetra</taxon>
    </lineage>
</organism>
<keyword evidence="2" id="KW-1185">Reference proteome</keyword>
<comment type="caution">
    <text evidence="1">The sequence shown here is derived from an EMBL/GenBank/DDBJ whole genome shotgun (WGS) entry which is preliminary data.</text>
</comment>
<dbReference type="AlphaFoldDB" id="A0A9N9KFP7"/>
<evidence type="ECO:0000313" key="1">
    <source>
        <dbReference type="EMBL" id="CAG8822903.1"/>
    </source>
</evidence>
<evidence type="ECO:0000313" key="2">
    <source>
        <dbReference type="Proteomes" id="UP000789396"/>
    </source>
</evidence>
<protein>
    <submittedName>
        <fullName evidence="1">5857_t:CDS:1</fullName>
    </submittedName>
</protein>